<evidence type="ECO:0000313" key="1">
    <source>
        <dbReference type="EMBL" id="CAE7140072.1"/>
    </source>
</evidence>
<evidence type="ECO:0000313" key="2">
    <source>
        <dbReference type="Proteomes" id="UP000663827"/>
    </source>
</evidence>
<dbReference type="SUPFAM" id="SSF55676">
    <property type="entry name" value="CytB endotoxin-like"/>
    <property type="match status" value="1"/>
</dbReference>
<name>A0A8H3E3W9_9AGAM</name>
<proteinExistence type="predicted"/>
<sequence length="220" mass="24456">MSYKTRFTAQAQDSSRFVWDVLSTLPPSLQHAGAQAVQFCSDYVKHDETKGVKSFDFPGFKNAVDNLPDVDFIIEGFDSANVSPGPIVQLPATFATPLVQKFRLPIEEKDVADFIQVVYDRLDYAKQAGVADFYVIPSDTTKKPATKAQSVWEYRLLIMTANPNVPTDFHVQPAVLEVKAETDNESDWAPPKDGLKATSARVTLMKIAATKDFRRPEPPS</sequence>
<organism evidence="1 2">
    <name type="scientific">Rhizoctonia solani</name>
    <dbReference type="NCBI Taxonomy" id="456999"/>
    <lineage>
        <taxon>Eukaryota</taxon>
        <taxon>Fungi</taxon>
        <taxon>Dikarya</taxon>
        <taxon>Basidiomycota</taxon>
        <taxon>Agaricomycotina</taxon>
        <taxon>Agaricomycetes</taxon>
        <taxon>Cantharellales</taxon>
        <taxon>Ceratobasidiaceae</taxon>
        <taxon>Rhizoctonia</taxon>
    </lineage>
</organism>
<accession>A0A8H3E3W9</accession>
<dbReference type="Proteomes" id="UP000663827">
    <property type="component" value="Unassembled WGS sequence"/>
</dbReference>
<protein>
    <submittedName>
        <fullName evidence="1">Uncharacterized protein</fullName>
    </submittedName>
</protein>
<dbReference type="InterPro" id="IPR035918">
    <property type="entry name" value="CytB_endotoxin-like_sf"/>
</dbReference>
<gene>
    <name evidence="1" type="ORF">RDB_LOCUS73958</name>
</gene>
<reference evidence="1" key="1">
    <citation type="submission" date="2021-01" db="EMBL/GenBank/DDBJ databases">
        <authorList>
            <person name="Kaushik A."/>
        </authorList>
    </citation>
    <scope>NUCLEOTIDE SEQUENCE</scope>
    <source>
        <strain evidence="1">AG5</strain>
    </source>
</reference>
<dbReference type="EMBL" id="CAJNJQ010001480">
    <property type="protein sequence ID" value="CAE7140072.1"/>
    <property type="molecule type" value="Genomic_DNA"/>
</dbReference>
<dbReference type="Gene3D" id="3.40.198.10">
    <property type="entry name" value="Delta-endotoxin CytB-like"/>
    <property type="match status" value="1"/>
</dbReference>
<comment type="caution">
    <text evidence="1">The sequence shown here is derived from an EMBL/GenBank/DDBJ whole genome shotgun (WGS) entry which is preliminary data.</text>
</comment>
<dbReference type="AlphaFoldDB" id="A0A8H3E3W9"/>